<dbReference type="OrthoDB" id="9971834at2"/>
<evidence type="ECO:0000256" key="1">
    <source>
        <dbReference type="SAM" id="SignalP"/>
    </source>
</evidence>
<comment type="caution">
    <text evidence="2">The sequence shown here is derived from an EMBL/GenBank/DDBJ whole genome shotgun (WGS) entry which is preliminary data.</text>
</comment>
<dbReference type="Proteomes" id="UP000194003">
    <property type="component" value="Unassembled WGS sequence"/>
</dbReference>
<name>A0A1Y2K6L1_9PROT</name>
<reference evidence="2 3" key="1">
    <citation type="journal article" date="2016" name="BMC Genomics">
        <title>Combined genomic and structural analyses of a cultured magnetotactic bacterium reveals its niche adaptation to a dynamic environment.</title>
        <authorList>
            <person name="Araujo A.C."/>
            <person name="Morillo V."/>
            <person name="Cypriano J."/>
            <person name="Teixeira L.C."/>
            <person name="Leao P."/>
            <person name="Lyra S."/>
            <person name="Almeida L.G."/>
            <person name="Bazylinski D.A."/>
            <person name="Vasconcellos A.T."/>
            <person name="Abreu F."/>
            <person name="Lins U."/>
        </authorList>
    </citation>
    <scope>NUCLEOTIDE SEQUENCE [LARGE SCALE GENOMIC DNA]</scope>
    <source>
        <strain evidence="2 3">IT-1</strain>
    </source>
</reference>
<dbReference type="AlphaFoldDB" id="A0A1Y2K6L1"/>
<feature type="signal peptide" evidence="1">
    <location>
        <begin position="1"/>
        <end position="29"/>
    </location>
</feature>
<sequence>MINKSVFHKPALMGIAAAMAVAAYSPSSAKADAAGVATILGATALAGLIYHTTQPVGVPTYGLSKYLSHPSPRGGGAPQATMGAAHVPAPAMPVRYASTQPAAVYAAVSPVAPTMRYQAMGVPVVVSQNSSYGWVPMSMPASPYRVNVSYK</sequence>
<evidence type="ECO:0008006" key="4">
    <source>
        <dbReference type="Google" id="ProtNLM"/>
    </source>
</evidence>
<protein>
    <recommendedName>
        <fullName evidence="4">Transmembrane protein</fullName>
    </recommendedName>
</protein>
<keyword evidence="3" id="KW-1185">Reference proteome</keyword>
<accession>A0A1Y2K6L1</accession>
<gene>
    <name evidence="2" type="ORF">MAIT1_03450</name>
</gene>
<evidence type="ECO:0000313" key="2">
    <source>
        <dbReference type="EMBL" id="OSM05281.1"/>
    </source>
</evidence>
<feature type="chain" id="PRO_5010989261" description="Transmembrane protein" evidence="1">
    <location>
        <begin position="30"/>
        <end position="151"/>
    </location>
</feature>
<proteinExistence type="predicted"/>
<dbReference type="EMBL" id="LVJN01000018">
    <property type="protein sequence ID" value="OSM05281.1"/>
    <property type="molecule type" value="Genomic_DNA"/>
</dbReference>
<keyword evidence="1" id="KW-0732">Signal</keyword>
<organism evidence="2 3">
    <name type="scientific">Magnetofaba australis IT-1</name>
    <dbReference type="NCBI Taxonomy" id="1434232"/>
    <lineage>
        <taxon>Bacteria</taxon>
        <taxon>Pseudomonadati</taxon>
        <taxon>Pseudomonadota</taxon>
        <taxon>Magnetococcia</taxon>
        <taxon>Magnetococcales</taxon>
        <taxon>Magnetococcaceae</taxon>
        <taxon>Magnetofaba</taxon>
    </lineage>
</organism>
<evidence type="ECO:0000313" key="3">
    <source>
        <dbReference type="Proteomes" id="UP000194003"/>
    </source>
</evidence>
<dbReference type="RefSeq" id="WP_143814738.1">
    <property type="nucleotide sequence ID" value="NZ_LVJN01000018.1"/>
</dbReference>